<evidence type="ECO:0000313" key="3">
    <source>
        <dbReference type="Proteomes" id="UP001237642"/>
    </source>
</evidence>
<evidence type="ECO:0000256" key="1">
    <source>
        <dbReference type="SAM" id="MobiDB-lite"/>
    </source>
</evidence>
<sequence>MVSAMVQMGDNNEEMCPPWLKAMLKASYFVPCPSHGIYNKSECNMFCLDCMGNAFCSNCLIHHQNHRVFQIRRSSYHNVVRVSEIQNHIDIACVQTYIINSARIVFLNERPQVRLGKGVTNTCEICHRGLLDSFRFCSLGCKLGGMKRGDPGLSFTPKPKQSSDESNDYESDEHSVPKKMRKGNAFDKFLDARVYPSDFRRVYGGGYDKSFGGFKYGDEQVAPCIFPGTSRIMNHQNPKRPSHRSHRRKGIPHRAPF</sequence>
<feature type="region of interest" description="Disordered" evidence="1">
    <location>
        <begin position="229"/>
        <end position="257"/>
    </location>
</feature>
<dbReference type="Pfam" id="PF04640">
    <property type="entry name" value="PLATZ"/>
    <property type="match status" value="1"/>
</dbReference>
<dbReference type="EMBL" id="JAUIZM010000003">
    <property type="protein sequence ID" value="KAK1393451.1"/>
    <property type="molecule type" value="Genomic_DNA"/>
</dbReference>
<dbReference type="InterPro" id="IPR006734">
    <property type="entry name" value="PLATZ"/>
</dbReference>
<reference evidence="2" key="2">
    <citation type="submission" date="2023-05" db="EMBL/GenBank/DDBJ databases">
        <authorList>
            <person name="Schelkunov M.I."/>
        </authorList>
    </citation>
    <scope>NUCLEOTIDE SEQUENCE</scope>
    <source>
        <strain evidence="2">Hsosn_3</strain>
        <tissue evidence="2">Leaf</tissue>
    </source>
</reference>
<dbReference type="PANTHER" id="PTHR31065">
    <property type="entry name" value="PLATZ TRANSCRIPTION FACTOR FAMILY PROTEIN"/>
    <property type="match status" value="1"/>
</dbReference>
<name>A0AAD8N2D6_9APIA</name>
<dbReference type="Proteomes" id="UP001237642">
    <property type="component" value="Unassembled WGS sequence"/>
</dbReference>
<evidence type="ECO:0000313" key="2">
    <source>
        <dbReference type="EMBL" id="KAK1393451.1"/>
    </source>
</evidence>
<comment type="caution">
    <text evidence="2">The sequence shown here is derived from an EMBL/GenBank/DDBJ whole genome shotgun (WGS) entry which is preliminary data.</text>
</comment>
<proteinExistence type="predicted"/>
<dbReference type="AlphaFoldDB" id="A0AAD8N2D6"/>
<accession>A0AAD8N2D6</accession>
<protein>
    <submittedName>
        <fullName evidence="2">Zinc-binding family protein</fullName>
    </submittedName>
</protein>
<keyword evidence="3" id="KW-1185">Reference proteome</keyword>
<feature type="compositionally biased region" description="Basic residues" evidence="1">
    <location>
        <begin position="237"/>
        <end position="257"/>
    </location>
</feature>
<dbReference type="PANTHER" id="PTHR31065:SF35">
    <property type="entry name" value="PLATZ TRANSCRIPTION FACTOR FAMILY PROTEIN"/>
    <property type="match status" value="1"/>
</dbReference>
<reference evidence="2" key="1">
    <citation type="submission" date="2023-02" db="EMBL/GenBank/DDBJ databases">
        <title>Genome of toxic invasive species Heracleum sosnowskyi carries increased number of genes despite the absence of recent whole-genome duplications.</title>
        <authorList>
            <person name="Schelkunov M."/>
            <person name="Shtratnikova V."/>
            <person name="Makarenko M."/>
            <person name="Klepikova A."/>
            <person name="Omelchenko D."/>
            <person name="Novikova G."/>
            <person name="Obukhova E."/>
            <person name="Bogdanov V."/>
            <person name="Penin A."/>
            <person name="Logacheva M."/>
        </authorList>
    </citation>
    <scope>NUCLEOTIDE SEQUENCE</scope>
    <source>
        <strain evidence="2">Hsosn_3</strain>
        <tissue evidence="2">Leaf</tissue>
    </source>
</reference>
<feature type="region of interest" description="Disordered" evidence="1">
    <location>
        <begin position="152"/>
        <end position="177"/>
    </location>
</feature>
<gene>
    <name evidence="2" type="ORF">POM88_012507</name>
</gene>
<organism evidence="2 3">
    <name type="scientific">Heracleum sosnowskyi</name>
    <dbReference type="NCBI Taxonomy" id="360622"/>
    <lineage>
        <taxon>Eukaryota</taxon>
        <taxon>Viridiplantae</taxon>
        <taxon>Streptophyta</taxon>
        <taxon>Embryophyta</taxon>
        <taxon>Tracheophyta</taxon>
        <taxon>Spermatophyta</taxon>
        <taxon>Magnoliopsida</taxon>
        <taxon>eudicotyledons</taxon>
        <taxon>Gunneridae</taxon>
        <taxon>Pentapetalae</taxon>
        <taxon>asterids</taxon>
        <taxon>campanulids</taxon>
        <taxon>Apiales</taxon>
        <taxon>Apiaceae</taxon>
        <taxon>Apioideae</taxon>
        <taxon>apioid superclade</taxon>
        <taxon>Tordylieae</taxon>
        <taxon>Tordyliinae</taxon>
        <taxon>Heracleum</taxon>
    </lineage>
</organism>